<dbReference type="InterPro" id="IPR046520">
    <property type="entry name" value="DUF6697"/>
</dbReference>
<proteinExistence type="predicted"/>
<protein>
    <recommendedName>
        <fullName evidence="2">DUF6697 domain-containing protein</fullName>
    </recommendedName>
</protein>
<feature type="domain" description="DUF6697" evidence="2">
    <location>
        <begin position="124"/>
        <end position="354"/>
    </location>
</feature>
<evidence type="ECO:0000313" key="3">
    <source>
        <dbReference type="EMBL" id="KAF2260708.1"/>
    </source>
</evidence>
<feature type="region of interest" description="Disordered" evidence="1">
    <location>
        <begin position="1"/>
        <end position="36"/>
    </location>
</feature>
<evidence type="ECO:0000256" key="1">
    <source>
        <dbReference type="SAM" id="MobiDB-lite"/>
    </source>
</evidence>
<dbReference type="EMBL" id="ML986674">
    <property type="protein sequence ID" value="KAF2260708.1"/>
    <property type="molecule type" value="Genomic_DNA"/>
</dbReference>
<evidence type="ECO:0000313" key="4">
    <source>
        <dbReference type="Proteomes" id="UP000800093"/>
    </source>
</evidence>
<keyword evidence="4" id="KW-1185">Reference proteome</keyword>
<name>A0A9P4K227_9PLEO</name>
<gene>
    <name evidence="3" type="ORF">CC78DRAFT_536192</name>
</gene>
<organism evidence="3 4">
    <name type="scientific">Lojkania enalia</name>
    <dbReference type="NCBI Taxonomy" id="147567"/>
    <lineage>
        <taxon>Eukaryota</taxon>
        <taxon>Fungi</taxon>
        <taxon>Dikarya</taxon>
        <taxon>Ascomycota</taxon>
        <taxon>Pezizomycotina</taxon>
        <taxon>Dothideomycetes</taxon>
        <taxon>Pleosporomycetidae</taxon>
        <taxon>Pleosporales</taxon>
        <taxon>Pleosporales incertae sedis</taxon>
        <taxon>Lojkania</taxon>
    </lineage>
</organism>
<evidence type="ECO:0000259" key="2">
    <source>
        <dbReference type="Pfam" id="PF20411"/>
    </source>
</evidence>
<sequence length="366" mass="41560">MPSCGPEFQPIRGPDEVYYQRNGLPRSTGNGALAVDGKVDDDRAADSSQSLSINTIVRNDLGLPQQPLSPADSSSIKADEPRLSIEDSAYAVSATRYMPTPVLEMQPLDTLKRDSVPALTEMVTFDEDFLNNFFGGKAHGYGTYVVEKKVGSGPPIVSCYYKWDRKIEPYSPEIPGEHGAKLSLVMPENPEDEYYYFQFGTIFQEVPLFIRGNPTVPGGEGRYVYFGHYTQSRWSDRLDYDRQKQCVPASVKAWWAEQLAARGCPDWARDKLREHFFSDTKPTIPDDATEDDIKRYIESLASWKKNSMLKISLLKKETILSAFDRADADEEPGLRFWWEYLECVDWNVGFYELLKTVQGRTPSYNT</sequence>
<dbReference type="OrthoDB" id="5427977at2759"/>
<reference evidence="4" key="1">
    <citation type="journal article" date="2020" name="Stud. Mycol.">
        <title>101 Dothideomycetes genomes: A test case for predicting lifestyles and emergence of pathogens.</title>
        <authorList>
            <person name="Haridas S."/>
            <person name="Albert R."/>
            <person name="Binder M."/>
            <person name="Bloem J."/>
            <person name="LaButti K."/>
            <person name="Salamov A."/>
            <person name="Andreopoulos B."/>
            <person name="Baker S."/>
            <person name="Barry K."/>
            <person name="Bills G."/>
            <person name="Bluhm B."/>
            <person name="Cannon C."/>
            <person name="Castanera R."/>
            <person name="Culley D."/>
            <person name="Daum C."/>
            <person name="Ezra D."/>
            <person name="Gonzalez J."/>
            <person name="Henrissat B."/>
            <person name="Kuo A."/>
            <person name="Liang C."/>
            <person name="Lipzen A."/>
            <person name="Lutzoni F."/>
            <person name="Magnuson J."/>
            <person name="Mondo S."/>
            <person name="Nolan M."/>
            <person name="Ohm R."/>
            <person name="Pangilinan J."/>
            <person name="Park H.-J."/>
            <person name="Ramirez L."/>
            <person name="Alfaro M."/>
            <person name="Sun H."/>
            <person name="Tritt A."/>
            <person name="Yoshinaga Y."/>
            <person name="Zwiers L.-H."/>
            <person name="Turgeon B."/>
            <person name="Goodwin S."/>
            <person name="Spatafora J."/>
            <person name="Crous P."/>
            <person name="Grigoriev I."/>
        </authorList>
    </citation>
    <scope>NUCLEOTIDE SEQUENCE [LARGE SCALE GENOMIC DNA]</scope>
    <source>
        <strain evidence="4">CBS 304.66</strain>
    </source>
</reference>
<accession>A0A9P4K227</accession>
<dbReference type="AlphaFoldDB" id="A0A9P4K227"/>
<dbReference type="Proteomes" id="UP000800093">
    <property type="component" value="Unassembled WGS sequence"/>
</dbReference>
<comment type="caution">
    <text evidence="3">The sequence shown here is derived from an EMBL/GenBank/DDBJ whole genome shotgun (WGS) entry which is preliminary data.</text>
</comment>
<dbReference type="Pfam" id="PF20411">
    <property type="entry name" value="DUF6697"/>
    <property type="match status" value="1"/>
</dbReference>